<dbReference type="Proteomes" id="UP000796761">
    <property type="component" value="Unassembled WGS sequence"/>
</dbReference>
<proteinExistence type="predicted"/>
<comment type="caution">
    <text evidence="2">The sequence shown here is derived from an EMBL/GenBank/DDBJ whole genome shotgun (WGS) entry which is preliminary data.</text>
</comment>
<keyword evidence="3" id="KW-1185">Reference proteome</keyword>
<organism evidence="2 3">
    <name type="scientific">Zosterops borbonicus</name>
    <dbReference type="NCBI Taxonomy" id="364589"/>
    <lineage>
        <taxon>Eukaryota</taxon>
        <taxon>Metazoa</taxon>
        <taxon>Chordata</taxon>
        <taxon>Craniata</taxon>
        <taxon>Vertebrata</taxon>
        <taxon>Euteleostomi</taxon>
        <taxon>Archelosauria</taxon>
        <taxon>Archosauria</taxon>
        <taxon>Dinosauria</taxon>
        <taxon>Saurischia</taxon>
        <taxon>Theropoda</taxon>
        <taxon>Coelurosauria</taxon>
        <taxon>Aves</taxon>
        <taxon>Neognathae</taxon>
        <taxon>Neoaves</taxon>
        <taxon>Telluraves</taxon>
        <taxon>Australaves</taxon>
        <taxon>Passeriformes</taxon>
        <taxon>Sylvioidea</taxon>
        <taxon>Zosteropidae</taxon>
        <taxon>Zosterops</taxon>
    </lineage>
</organism>
<evidence type="ECO:0000256" key="1">
    <source>
        <dbReference type="SAM" id="MobiDB-lite"/>
    </source>
</evidence>
<dbReference type="AlphaFoldDB" id="A0A8K1GGJ8"/>
<feature type="region of interest" description="Disordered" evidence="1">
    <location>
        <begin position="32"/>
        <end position="56"/>
    </location>
</feature>
<protein>
    <submittedName>
        <fullName evidence="2">Uncharacterized protein</fullName>
    </submittedName>
</protein>
<dbReference type="EMBL" id="SWJQ01000223">
    <property type="protein sequence ID" value="TRZ18456.1"/>
    <property type="molecule type" value="Genomic_DNA"/>
</dbReference>
<gene>
    <name evidence="2" type="ORF">HGM15179_008646</name>
</gene>
<feature type="non-terminal residue" evidence="2">
    <location>
        <position position="1"/>
    </location>
</feature>
<reference evidence="2" key="1">
    <citation type="submission" date="2019-04" db="EMBL/GenBank/DDBJ databases">
        <title>Genome assembly of Zosterops borbonicus 15179.</title>
        <authorList>
            <person name="Leroy T."/>
            <person name="Anselmetti Y."/>
            <person name="Tilak M.-K."/>
            <person name="Nabholz B."/>
        </authorList>
    </citation>
    <scope>NUCLEOTIDE SEQUENCE</scope>
    <source>
        <strain evidence="2">HGM_15179</strain>
        <tissue evidence="2">Muscle</tissue>
    </source>
</reference>
<feature type="non-terminal residue" evidence="2">
    <location>
        <position position="65"/>
    </location>
</feature>
<accession>A0A8K1GGJ8</accession>
<evidence type="ECO:0000313" key="2">
    <source>
        <dbReference type="EMBL" id="TRZ18456.1"/>
    </source>
</evidence>
<sequence length="65" mass="7095">LKVVPSRGKKQSAPHYLLPQVLRLTVIDPSEAARSPEGTTACRRHPKRGTQIGKTAGFALFTAQR</sequence>
<evidence type="ECO:0000313" key="3">
    <source>
        <dbReference type="Proteomes" id="UP000796761"/>
    </source>
</evidence>
<name>A0A8K1GGJ8_9PASS</name>